<gene>
    <name evidence="2" type="ORF">FHU35_111330</name>
</gene>
<dbReference type="AlphaFoldDB" id="A0A561VAQ4"/>
<comment type="caution">
    <text evidence="2">The sequence shown here is derived from an EMBL/GenBank/DDBJ whole genome shotgun (WGS) entry which is preliminary data.</text>
</comment>
<protein>
    <recommendedName>
        <fullName evidence="4">PH (Pleckstrin Homology) domain-containing protein</fullName>
    </recommendedName>
</protein>
<keyword evidence="1" id="KW-0812">Transmembrane</keyword>
<evidence type="ECO:0008006" key="4">
    <source>
        <dbReference type="Google" id="ProtNLM"/>
    </source>
</evidence>
<feature type="transmembrane region" description="Helical" evidence="1">
    <location>
        <begin position="49"/>
        <end position="68"/>
    </location>
</feature>
<feature type="transmembrane region" description="Helical" evidence="1">
    <location>
        <begin position="17"/>
        <end position="37"/>
    </location>
</feature>
<proteinExistence type="predicted"/>
<name>A0A561VAQ4_9PSEU</name>
<dbReference type="Proteomes" id="UP000316184">
    <property type="component" value="Unassembled WGS sequence"/>
</dbReference>
<sequence length="177" mass="19380">MSVHNGWGESVDFRKSLTGLLGAFVWIALGCGGIYVFVEAVTGETGVRIPYFLVLAPVAVVVGLVKLVKNLLRSLTMRIDERGILIHHSADRVKVELGWQYVAAVSVTQLPTPKDPRSTADYLVVWTHGGFNPGVPPEWAFQNDGWTGYRLIALGALRESAEQVTQALQHYAAPVLR</sequence>
<organism evidence="2 3">
    <name type="scientific">Saccharopolyspora dendranthemae</name>
    <dbReference type="NCBI Taxonomy" id="1181886"/>
    <lineage>
        <taxon>Bacteria</taxon>
        <taxon>Bacillati</taxon>
        <taxon>Actinomycetota</taxon>
        <taxon>Actinomycetes</taxon>
        <taxon>Pseudonocardiales</taxon>
        <taxon>Pseudonocardiaceae</taxon>
        <taxon>Saccharopolyspora</taxon>
    </lineage>
</organism>
<evidence type="ECO:0000313" key="2">
    <source>
        <dbReference type="EMBL" id="TWG08705.1"/>
    </source>
</evidence>
<reference evidence="2 3" key="1">
    <citation type="submission" date="2019-06" db="EMBL/GenBank/DDBJ databases">
        <title>Sequencing the genomes of 1000 actinobacteria strains.</title>
        <authorList>
            <person name="Klenk H.-P."/>
        </authorList>
    </citation>
    <scope>NUCLEOTIDE SEQUENCE [LARGE SCALE GENOMIC DNA]</scope>
    <source>
        <strain evidence="2 3">DSM 46699</strain>
    </source>
</reference>
<keyword evidence="1" id="KW-1133">Transmembrane helix</keyword>
<evidence type="ECO:0000313" key="3">
    <source>
        <dbReference type="Proteomes" id="UP000316184"/>
    </source>
</evidence>
<dbReference type="EMBL" id="VIWX01000001">
    <property type="protein sequence ID" value="TWG08705.1"/>
    <property type="molecule type" value="Genomic_DNA"/>
</dbReference>
<keyword evidence="1" id="KW-0472">Membrane</keyword>
<evidence type="ECO:0000256" key="1">
    <source>
        <dbReference type="SAM" id="Phobius"/>
    </source>
</evidence>
<accession>A0A561VAQ4</accession>
<keyword evidence="3" id="KW-1185">Reference proteome</keyword>